<keyword evidence="4 8" id="KW-0472">Membrane</keyword>
<evidence type="ECO:0000256" key="2">
    <source>
        <dbReference type="ARBA" id="ARBA00022692"/>
    </source>
</evidence>
<keyword evidence="9" id="KW-0732">Signal</keyword>
<evidence type="ECO:0000256" key="7">
    <source>
        <dbReference type="SAM" id="MobiDB-lite"/>
    </source>
</evidence>
<dbReference type="InterPro" id="IPR028082">
    <property type="entry name" value="Peripla_BP_I"/>
</dbReference>
<dbReference type="PROSITE" id="PS50259">
    <property type="entry name" value="G_PROTEIN_RECEP_F3_4"/>
    <property type="match status" value="1"/>
</dbReference>
<feature type="domain" description="G-protein coupled receptors family 3 profile" evidence="10">
    <location>
        <begin position="2470"/>
        <end position="2719"/>
    </location>
</feature>
<keyword evidence="2 8" id="KW-0812">Transmembrane</keyword>
<reference evidence="11 12" key="1">
    <citation type="submission" date="2024-01" db="EMBL/GenBank/DDBJ databases">
        <title>The genome of the rayed Mediterranean limpet Patella caerulea (Linnaeus, 1758).</title>
        <authorList>
            <person name="Anh-Thu Weber A."/>
            <person name="Halstead-Nussloch G."/>
        </authorList>
    </citation>
    <scope>NUCLEOTIDE SEQUENCE [LARGE SCALE GENOMIC DNA]</scope>
    <source>
        <strain evidence="11">AATW-2023a</strain>
        <tissue evidence="11">Whole specimen</tissue>
    </source>
</reference>
<feature type="transmembrane region" description="Helical" evidence="8">
    <location>
        <begin position="2695"/>
        <end position="2713"/>
    </location>
</feature>
<proteinExistence type="predicted"/>
<dbReference type="InterPro" id="IPR001828">
    <property type="entry name" value="ANF_lig-bd_rcpt"/>
</dbReference>
<feature type="transmembrane region" description="Helical" evidence="8">
    <location>
        <begin position="2579"/>
        <end position="2603"/>
    </location>
</feature>
<organism evidence="11 12">
    <name type="scientific">Patella caerulea</name>
    <name type="common">Rayed Mediterranean limpet</name>
    <dbReference type="NCBI Taxonomy" id="87958"/>
    <lineage>
        <taxon>Eukaryota</taxon>
        <taxon>Metazoa</taxon>
        <taxon>Spiralia</taxon>
        <taxon>Lophotrochozoa</taxon>
        <taxon>Mollusca</taxon>
        <taxon>Gastropoda</taxon>
        <taxon>Patellogastropoda</taxon>
        <taxon>Patelloidea</taxon>
        <taxon>Patellidae</taxon>
        <taxon>Patella</taxon>
    </lineage>
</organism>
<dbReference type="InterPro" id="IPR050726">
    <property type="entry name" value="mGluR"/>
</dbReference>
<dbReference type="GO" id="GO:0004930">
    <property type="term" value="F:G protein-coupled receptor activity"/>
    <property type="evidence" value="ECO:0007669"/>
    <property type="project" value="InterPro"/>
</dbReference>
<feature type="chain" id="PRO_5042954249" description="G-protein coupled receptors family 3 profile domain-containing protein" evidence="9">
    <location>
        <begin position="18"/>
        <end position="2766"/>
    </location>
</feature>
<keyword evidence="12" id="KW-1185">Reference proteome</keyword>
<dbReference type="InterPro" id="IPR000337">
    <property type="entry name" value="GPCR_3"/>
</dbReference>
<dbReference type="Pfam" id="PF00003">
    <property type="entry name" value="7tm_3"/>
    <property type="match status" value="1"/>
</dbReference>
<evidence type="ECO:0000313" key="12">
    <source>
        <dbReference type="Proteomes" id="UP001347796"/>
    </source>
</evidence>
<evidence type="ECO:0000256" key="9">
    <source>
        <dbReference type="SAM" id="SignalP"/>
    </source>
</evidence>
<dbReference type="CDD" id="cd13953">
    <property type="entry name" value="7tm_classC_mGluR-like"/>
    <property type="match status" value="1"/>
</dbReference>
<comment type="subcellular location">
    <subcellularLocation>
        <location evidence="1">Membrane</location>
        <topology evidence="1">Multi-pass membrane protein</topology>
    </subcellularLocation>
</comment>
<evidence type="ECO:0000259" key="10">
    <source>
        <dbReference type="PROSITE" id="PS50259"/>
    </source>
</evidence>
<evidence type="ECO:0000256" key="3">
    <source>
        <dbReference type="ARBA" id="ARBA00022989"/>
    </source>
</evidence>
<feature type="transmembrane region" description="Helical" evidence="8">
    <location>
        <begin position="2665"/>
        <end position="2683"/>
    </location>
</feature>
<evidence type="ECO:0000256" key="6">
    <source>
        <dbReference type="ARBA" id="ARBA00023180"/>
    </source>
</evidence>
<gene>
    <name evidence="11" type="ORF">SNE40_006398</name>
</gene>
<dbReference type="Gene3D" id="3.40.50.2300">
    <property type="match status" value="10"/>
</dbReference>
<feature type="signal peptide" evidence="9">
    <location>
        <begin position="1"/>
        <end position="17"/>
    </location>
</feature>
<evidence type="ECO:0000313" key="11">
    <source>
        <dbReference type="EMBL" id="KAK6183799.1"/>
    </source>
</evidence>
<accession>A0AAN8K3M4</accession>
<name>A0AAN8K3M4_PATCE</name>
<evidence type="ECO:0000256" key="8">
    <source>
        <dbReference type="SAM" id="Phobius"/>
    </source>
</evidence>
<evidence type="ECO:0000256" key="1">
    <source>
        <dbReference type="ARBA" id="ARBA00004141"/>
    </source>
</evidence>
<keyword evidence="6" id="KW-0325">Glycoprotein</keyword>
<keyword evidence="3 8" id="KW-1133">Transmembrane helix</keyword>
<keyword evidence="5" id="KW-0675">Receptor</keyword>
<feature type="transmembrane region" description="Helical" evidence="8">
    <location>
        <begin position="2507"/>
        <end position="2528"/>
    </location>
</feature>
<feature type="transmembrane region" description="Helical" evidence="8">
    <location>
        <begin position="2540"/>
        <end position="2558"/>
    </location>
</feature>
<dbReference type="EMBL" id="JAZGQO010000006">
    <property type="protein sequence ID" value="KAK6183799.1"/>
    <property type="molecule type" value="Genomic_DNA"/>
</dbReference>
<dbReference type="Pfam" id="PF01094">
    <property type="entry name" value="ANF_receptor"/>
    <property type="match status" value="5"/>
</dbReference>
<comment type="caution">
    <text evidence="11">The sequence shown here is derived from an EMBL/GenBank/DDBJ whole genome shotgun (WGS) entry which is preliminary data.</text>
</comment>
<feature type="transmembrane region" description="Helical" evidence="8">
    <location>
        <begin position="2470"/>
        <end position="2495"/>
    </location>
</feature>
<dbReference type="Proteomes" id="UP001347796">
    <property type="component" value="Unassembled WGS sequence"/>
</dbReference>
<sequence length="2766" mass="307785">MHRILIFCVFCVASCFSQQLAELTCRATRSMVDVEMTGATAVINGIFSVRRPGTNGYGCGAPAEDLMQVYEAARWTLSKINAADFVPGIKIGMRAYDDCMSSQVALKAATDAYPQYTIPTTYCDAQTSINLGILGPLTSPSTLPVSAFMGKFMATVISPRAASSALSNKNIYPSFLRTTPSGKAQATAMVKILQHLNWKRAIIAYSDDAYGQSGMEEVLKAAHAGNICITQAISLPVTGTAGDYAAKINSVNKYNTKAAIFFGSNLEAQKLLEGLNGQPSLGDLQWIYSDISPTSTIPATNRYVRGSMVITKKETIISEFETYFKTLYGTSPAENPWFSDWYKVGYNYRQNVYVDTTVKAVYAYAVGLRDAQRNTCGAGTRGACDALKRMTPSALHEYLKNVDYTFTAADGMTNMIGQKISFDVNGNPPTADYTIFSYNNVDGTFKFQEAGSYRDGTITLDSNKLRFYNNDRTAALTSTPAYPCPATGCSNCFLPTQELDFTYIKGDLALFTLASTHLPGREPLTCDSISDMGAQIHLALKYAQQNIKTKFPNKLRGIDLGMLIANPCYNGLSAEIFAANFFGGRKVYRDATQSIIDPTLVRGVLQTSSAAVTKRVSPVTSKFHLPDLGLPSSNEFSNKDMYPLYTRAHPSDAVVHSVITSTFQRFGWNHIQVVYKTDDYHIRQKQDFRMKATQASICVVAEYTFDESSDSLIEKLRLHQPQASVVVVMGLSADIKKLLGGIRRKNATREFLLVGYSWAFDKDAISTYEGEAEGSLIVTHSPNLSPGFNQYLGRFSSNEIQSDSVYSAWYQYLNDCYLEASNPNGYKSPCTLPLSPITSASPNYQPSSFVPFAINSVYAMVDGLHRILVEQCGVNYNGICTKFRSNATGQMLYDKLQNIDILDDANNRYVINNGNVETNFIVTSYRPSNTPLRVADYVTTTGQITNFISSNLRLPSGMVVNSQCTGPCLPCQYLYHHQPFIYAPGDVVIGGMFGISNPGTQGPYQCGDVKIQNGFQFTSAMLYALQKVNNGEAPVSLRGLKVGGLAGDHCGKPTRPAGLLSNIYSGLYDSSWRRNDMLPGLMPEQIAAWMTDTTHSTQKAAELLQPLNIPIISPSATASSLKEIRTFYRTIQGEDASASALLKLSKLLGFNYLQAVVSDNTEGQMSLATLKAAGTQEGICVISSHVAKTGDNFTNIVENLVSSTSHVVAVFLSNQEMIDLLFAKSRNLEARNLIFITTRQYSGIGSAASNMLTVQIRNNELTDYRNYLDTMTSQGYPGNHFFAKYYSELENCNMPGVHKSGRISCGTNLNLGVRYIQDNYVLSTIDSVYSIVGAMDATLKEICGEDYTSICSNYSNNPNINSIIQQKLNTLSFEDPSGHSFRFVDREGNLPFDVLRYDGTKYSVVGGSRGATIQYDSTLRSNYENIKAVCSETCVECIQKGVNFTYIPGDVLFGGVFDVHKRSLLPHICGDINTLHGFQLLEAFHYAINTVNNKEGMFRNILNGVKVGGIGLDGCQSAIRTGFMVSNIHNGQFTLTRNGETVNPQEIDAYIGTYSSDNSIYLSRILNDLKIPQISYAASSSELQDKLRYPYFYRTVPADNKQADAMASFLDKYNIRYVQLLYTNDSYGKLGAKMFEEIASKKRICVGQKVAYREEGVVSEEVSNEVVTLLRQKPLANTVIVFAGSSYINALLRALDRVPGEKFDFKFIGSDTWGYSEDAILGSEKYATGSVTLSLESEDLKPFDDYMSTKTPLNSQGNPWFSEYYQTIWDCYLNIATMKYSRPCPENARNLITSSRYTQDPGVLHVINSVFSSAFALDMTLKEICGEGYTTVCEAYKNREDRRDVLLRKLDDVEFLDLSGTQFEFENREGNKGYTLYSITSQSVTSGYYYKKIGKYSSDGNLDMQAYSPDWNGSCDRDDACSECPTVRNRGQRFAVSGAEGVNPTTMVAVFDIHHSGLDEFRCGDLDIEMGFQQYLAFTYTLNQVVQGVDIRSFVLDTCSNNLRVEQDIYNLLAYGELCNSNNFDGKVLANSVGGFVVSNNDNTEAAARVLNPLSFTYLSPSATSVAFNDMNSYSYLARTVPPQNELLKVIHALLKEREWDYVSPLVSFDPDMNAAYNTFKMMANENNICTGSPSMLTTPLTRPLAENALRNQFDNSPSRVIILFTTWEDTKTILQAAQNLGYLDQYLWILTDNWAMNIEDLNLPPGMNFEAVAISIRTSIVNSFRNYMNSLTYDRTKTSRNTLDIPREWFEEFFQRTHRCRLDDAVIPRIEFSNMCTKNETLNFMNIKMDQYILNTIAAAYANAEGVKQFMSLYCTPGETLASCVARQSENMNVRQAIRDQVLLVQWNMDKSVSLNKTDEEFNVNFNSQQFWHPGYDVTKIRVDTTANRFDKNMIGKWTEDKFESTSQFSNLRSRTAKCLNEDKTECGCPLKAEPVGNGTTGGQTGGMNGITEPRNWYYYNDGAKLYEWPIWAIVVAVLTCVGLLVSIITLVYLLIAYPVRGGTTILGYISLIGIILIYVLNFAFFFHASLETCTTRRLAMGIVYAIVFGPLLVKAVDNWFRKHEDFEVSQYRGLTSTCALVLMALFIILIQVIIPIEWLILVWPTASKFFPSDVHDYWWCDPMDQYDVGLVLSLIYVMFLVILTGIFAGMAWDSWRNNYESRWIFIGAVCTAGCMFVWMIVTTNAGPTVRDAAVTIGNFVNATALLLCIPLRKMIILCNYKEDKEENGGELYDNIYANPSFDPDFPDPGPYPKSDSKQGSEVGF</sequence>
<evidence type="ECO:0000256" key="4">
    <source>
        <dbReference type="ARBA" id="ARBA00023136"/>
    </source>
</evidence>
<dbReference type="PRINTS" id="PR00248">
    <property type="entry name" value="GPCRMGR"/>
</dbReference>
<feature type="transmembrane region" description="Helical" evidence="8">
    <location>
        <begin position="2630"/>
        <end position="2653"/>
    </location>
</feature>
<dbReference type="SUPFAM" id="SSF53822">
    <property type="entry name" value="Periplasmic binding protein-like I"/>
    <property type="match status" value="5"/>
</dbReference>
<dbReference type="InterPro" id="IPR017978">
    <property type="entry name" value="GPCR_3_C"/>
</dbReference>
<evidence type="ECO:0000256" key="5">
    <source>
        <dbReference type="ARBA" id="ARBA00023170"/>
    </source>
</evidence>
<protein>
    <recommendedName>
        <fullName evidence="10">G-protein coupled receptors family 3 profile domain-containing protein</fullName>
    </recommendedName>
</protein>
<dbReference type="PANTHER" id="PTHR24060">
    <property type="entry name" value="METABOTROPIC GLUTAMATE RECEPTOR"/>
    <property type="match status" value="1"/>
</dbReference>
<dbReference type="GO" id="GO:0016020">
    <property type="term" value="C:membrane"/>
    <property type="evidence" value="ECO:0007669"/>
    <property type="project" value="UniProtKB-SubCell"/>
</dbReference>
<feature type="region of interest" description="Disordered" evidence="7">
    <location>
        <begin position="2733"/>
        <end position="2766"/>
    </location>
</feature>